<accession>A0A4Q7JD89</accession>
<evidence type="ECO:0000256" key="7">
    <source>
        <dbReference type="SAM" id="MobiDB-lite"/>
    </source>
</evidence>
<proteinExistence type="predicted"/>
<comment type="caution">
    <text evidence="8">The sequence shown here is derived from an EMBL/GenBank/DDBJ whole genome shotgun (WGS) entry which is preliminary data.</text>
</comment>
<sequence length="205" mass="22443">MPYRNRGLAITALTLVATLTVGCGNSADRYFGNETSKNTMPSQEQFQQLMSRPTVEEAAASNEEMLRQLRERLSAELNVKPWIEKPDTASNYGGCMQEFSEVHGWDATIIGSSLWSTEAALSGADWQRGKQIAKEIGAQFGFTKVAQESDQQTDLWLRDDFGAELKFGSGNRTAVSVTTGCHLYAEAKKRGTPRQGSTTATPPPT</sequence>
<evidence type="ECO:0000256" key="2">
    <source>
        <dbReference type="ARBA" id="ARBA00022475"/>
    </source>
</evidence>
<dbReference type="EMBL" id="SFCC01000002">
    <property type="protein sequence ID" value="RZQ65118.1"/>
    <property type="molecule type" value="Genomic_DNA"/>
</dbReference>
<keyword evidence="9" id="KW-1185">Reference proteome</keyword>
<dbReference type="RefSeq" id="WP_130473905.1">
    <property type="nucleotide sequence ID" value="NZ_SFCC01000002.1"/>
</dbReference>
<dbReference type="InterPro" id="IPR032018">
    <property type="entry name" value="LppA/LppB/LprP"/>
</dbReference>
<comment type="subcellular location">
    <subcellularLocation>
        <location evidence="1">Cell membrane</location>
        <topology evidence="1">Lipid-anchor</topology>
    </subcellularLocation>
</comment>
<reference evidence="8 9" key="1">
    <citation type="submission" date="2019-02" db="EMBL/GenBank/DDBJ databases">
        <title>Draft genome sequence of Amycolatopsis sp. 8-3EHSu isolated from roots of Suaeda maritima.</title>
        <authorList>
            <person name="Duangmal K."/>
            <person name="Chantavorakit T."/>
        </authorList>
    </citation>
    <scope>NUCLEOTIDE SEQUENCE [LARGE SCALE GENOMIC DNA]</scope>
    <source>
        <strain evidence="8 9">8-3EHSu</strain>
    </source>
</reference>
<protein>
    <submittedName>
        <fullName evidence="8">Uncharacterized protein</fullName>
    </submittedName>
</protein>
<feature type="compositionally biased region" description="Polar residues" evidence="7">
    <location>
        <begin position="194"/>
        <end position="205"/>
    </location>
</feature>
<keyword evidence="3" id="KW-0732">Signal</keyword>
<evidence type="ECO:0000256" key="6">
    <source>
        <dbReference type="ARBA" id="ARBA00023288"/>
    </source>
</evidence>
<dbReference type="AlphaFoldDB" id="A0A4Q7JD89"/>
<evidence type="ECO:0000256" key="1">
    <source>
        <dbReference type="ARBA" id="ARBA00004193"/>
    </source>
</evidence>
<keyword evidence="4" id="KW-0472">Membrane</keyword>
<evidence type="ECO:0000313" key="9">
    <source>
        <dbReference type="Proteomes" id="UP000292003"/>
    </source>
</evidence>
<keyword evidence="5" id="KW-0564">Palmitate</keyword>
<name>A0A4Q7JD89_9PSEU</name>
<keyword evidence="2" id="KW-1003">Cell membrane</keyword>
<dbReference type="Proteomes" id="UP000292003">
    <property type="component" value="Unassembled WGS sequence"/>
</dbReference>
<evidence type="ECO:0000256" key="3">
    <source>
        <dbReference type="ARBA" id="ARBA00022729"/>
    </source>
</evidence>
<dbReference type="OrthoDB" id="3692710at2"/>
<evidence type="ECO:0000313" key="8">
    <source>
        <dbReference type="EMBL" id="RZQ65118.1"/>
    </source>
</evidence>
<evidence type="ECO:0000256" key="5">
    <source>
        <dbReference type="ARBA" id="ARBA00023139"/>
    </source>
</evidence>
<organism evidence="8 9">
    <name type="scientific">Amycolatopsis suaedae</name>
    <dbReference type="NCBI Taxonomy" id="2510978"/>
    <lineage>
        <taxon>Bacteria</taxon>
        <taxon>Bacillati</taxon>
        <taxon>Actinomycetota</taxon>
        <taxon>Actinomycetes</taxon>
        <taxon>Pseudonocardiales</taxon>
        <taxon>Pseudonocardiaceae</taxon>
        <taxon>Amycolatopsis</taxon>
    </lineage>
</organism>
<evidence type="ECO:0000256" key="4">
    <source>
        <dbReference type="ARBA" id="ARBA00023136"/>
    </source>
</evidence>
<feature type="region of interest" description="Disordered" evidence="7">
    <location>
        <begin position="186"/>
        <end position="205"/>
    </location>
</feature>
<gene>
    <name evidence="8" type="ORF">EWH70_04265</name>
</gene>
<keyword evidence="6" id="KW-0449">Lipoprotein</keyword>
<dbReference type="Pfam" id="PF16708">
    <property type="entry name" value="LppA"/>
    <property type="match status" value="1"/>
</dbReference>
<dbReference type="PROSITE" id="PS51257">
    <property type="entry name" value="PROKAR_LIPOPROTEIN"/>
    <property type="match status" value="1"/>
</dbReference>
<dbReference type="GO" id="GO:0005886">
    <property type="term" value="C:plasma membrane"/>
    <property type="evidence" value="ECO:0007669"/>
    <property type="project" value="UniProtKB-SubCell"/>
</dbReference>
<dbReference type="Gene3D" id="3.30.2030.20">
    <property type="match status" value="1"/>
</dbReference>